<reference evidence="1 2" key="1">
    <citation type="submission" date="2017-09" db="EMBL/GenBank/DDBJ databases">
        <title>WGS assembly of Aquilegia coerulea Goldsmith.</title>
        <authorList>
            <person name="Hodges S."/>
            <person name="Kramer E."/>
            <person name="Nordborg M."/>
            <person name="Tomkins J."/>
            <person name="Borevitz J."/>
            <person name="Derieg N."/>
            <person name="Yan J."/>
            <person name="Mihaltcheva S."/>
            <person name="Hayes R.D."/>
            <person name="Rokhsar D."/>
        </authorList>
    </citation>
    <scope>NUCLEOTIDE SEQUENCE [LARGE SCALE GENOMIC DNA]</scope>
    <source>
        <strain evidence="2">cv. Goldsmith</strain>
    </source>
</reference>
<sequence>MERLVGLRPRRRLQACDIWELYARFQVNEFTTLFHLKLFMHCLSTTLCYYILTVLRQPCKHKTPSTYACS</sequence>
<evidence type="ECO:0000313" key="1">
    <source>
        <dbReference type="EMBL" id="PIA56939.1"/>
    </source>
</evidence>
<accession>A0A2G5EMH7</accession>
<keyword evidence="2" id="KW-1185">Reference proteome</keyword>
<proteinExistence type="predicted"/>
<dbReference type="Proteomes" id="UP000230069">
    <property type="component" value="Unassembled WGS sequence"/>
</dbReference>
<evidence type="ECO:0000313" key="2">
    <source>
        <dbReference type="Proteomes" id="UP000230069"/>
    </source>
</evidence>
<name>A0A2G5EMH7_AQUCA</name>
<gene>
    <name evidence="1" type="ORF">AQUCO_00700947v1</name>
</gene>
<dbReference type="EMBL" id="KZ305024">
    <property type="protein sequence ID" value="PIA56939.1"/>
    <property type="molecule type" value="Genomic_DNA"/>
</dbReference>
<protein>
    <submittedName>
        <fullName evidence="1">Uncharacterized protein</fullName>
    </submittedName>
</protein>
<organism evidence="1 2">
    <name type="scientific">Aquilegia coerulea</name>
    <name type="common">Rocky mountain columbine</name>
    <dbReference type="NCBI Taxonomy" id="218851"/>
    <lineage>
        <taxon>Eukaryota</taxon>
        <taxon>Viridiplantae</taxon>
        <taxon>Streptophyta</taxon>
        <taxon>Embryophyta</taxon>
        <taxon>Tracheophyta</taxon>
        <taxon>Spermatophyta</taxon>
        <taxon>Magnoliopsida</taxon>
        <taxon>Ranunculales</taxon>
        <taxon>Ranunculaceae</taxon>
        <taxon>Thalictroideae</taxon>
        <taxon>Aquilegia</taxon>
    </lineage>
</organism>
<dbReference type="InParanoid" id="A0A2G5EMH7"/>
<dbReference type="AlphaFoldDB" id="A0A2G5EMH7"/>